<protein>
    <submittedName>
        <fullName evidence="4">Uncharacterized protein</fullName>
    </submittedName>
</protein>
<keyword evidence="3" id="KW-0732">Signal</keyword>
<dbReference type="GO" id="GO:0016787">
    <property type="term" value="F:hydrolase activity"/>
    <property type="evidence" value="ECO:0007669"/>
    <property type="project" value="UniProtKB-KW"/>
</dbReference>
<keyword evidence="2" id="KW-0378">Hydrolase</keyword>
<keyword evidence="1" id="KW-0540">Nuclease</keyword>
<sequence>MKFSLSIVAILSLVGAITALPSPVNPPEEQKDPPLAALTLANAPPHNEKFQCGGNTYTGYDIYVAARYGLSLYLAKQTRGREYSTYKGQAEQSLTIPGNKYPESFYSDDSKGVKLHFPPDCPADHSRYSFPLKKGGVPYNGGPNNRNQGDERVVYYYEDGEIDGDTKHPKAYYCGIMTHKGAAVGGFHQC</sequence>
<reference evidence="4 5" key="1">
    <citation type="submission" date="2015-04" db="EMBL/GenBank/DDBJ databases">
        <authorList>
            <person name="Heijne W.H."/>
            <person name="Fedorova N.D."/>
            <person name="Nierman W.C."/>
            <person name="Vollebregt A.W."/>
            <person name="Zhao Z."/>
            <person name="Wu L."/>
            <person name="Kumar M."/>
            <person name="Stam H."/>
            <person name="van den Berg M.A."/>
            <person name="Pel H.J."/>
        </authorList>
    </citation>
    <scope>NUCLEOTIDE SEQUENCE [LARGE SCALE GENOMIC DNA]</scope>
    <source>
        <strain evidence="4 5">CBS 393.64</strain>
    </source>
</reference>
<dbReference type="AlphaFoldDB" id="A0A0F4YN42"/>
<evidence type="ECO:0000256" key="1">
    <source>
        <dbReference type="ARBA" id="ARBA00022722"/>
    </source>
</evidence>
<gene>
    <name evidence="4" type="ORF">T310_6479</name>
</gene>
<evidence type="ECO:0000313" key="4">
    <source>
        <dbReference type="EMBL" id="KKA19535.1"/>
    </source>
</evidence>
<comment type="caution">
    <text evidence="4">The sequence shown here is derived from an EMBL/GenBank/DDBJ whole genome shotgun (WGS) entry which is preliminary data.</text>
</comment>
<keyword evidence="5" id="KW-1185">Reference proteome</keyword>
<evidence type="ECO:0000256" key="2">
    <source>
        <dbReference type="ARBA" id="ARBA00022801"/>
    </source>
</evidence>
<feature type="chain" id="PRO_5002482011" evidence="3">
    <location>
        <begin position="20"/>
        <end position="190"/>
    </location>
</feature>
<dbReference type="OrthoDB" id="5425539at2759"/>
<dbReference type="STRING" id="1408163.A0A0F4YN42"/>
<evidence type="ECO:0000313" key="5">
    <source>
        <dbReference type="Proteomes" id="UP000053958"/>
    </source>
</evidence>
<organism evidence="4 5">
    <name type="scientific">Rasamsonia emersonii (strain ATCC 16479 / CBS 393.64 / IMI 116815)</name>
    <dbReference type="NCBI Taxonomy" id="1408163"/>
    <lineage>
        <taxon>Eukaryota</taxon>
        <taxon>Fungi</taxon>
        <taxon>Dikarya</taxon>
        <taxon>Ascomycota</taxon>
        <taxon>Pezizomycotina</taxon>
        <taxon>Eurotiomycetes</taxon>
        <taxon>Eurotiomycetidae</taxon>
        <taxon>Eurotiales</taxon>
        <taxon>Trichocomaceae</taxon>
        <taxon>Rasamsonia</taxon>
    </lineage>
</organism>
<dbReference type="RefSeq" id="XP_013326147.1">
    <property type="nucleotide sequence ID" value="XM_013470693.1"/>
</dbReference>
<dbReference type="EMBL" id="LASV01000339">
    <property type="protein sequence ID" value="KKA19535.1"/>
    <property type="molecule type" value="Genomic_DNA"/>
</dbReference>
<accession>A0A0F4YN42</accession>
<dbReference type="InterPro" id="IPR016191">
    <property type="entry name" value="Ribonuclease/ribotoxin"/>
</dbReference>
<name>A0A0F4YN42_RASE3</name>
<dbReference type="GO" id="GO:0003723">
    <property type="term" value="F:RNA binding"/>
    <property type="evidence" value="ECO:0007669"/>
    <property type="project" value="InterPro"/>
</dbReference>
<dbReference type="GO" id="GO:0004540">
    <property type="term" value="F:RNA nuclease activity"/>
    <property type="evidence" value="ECO:0007669"/>
    <property type="project" value="InterPro"/>
</dbReference>
<dbReference type="Proteomes" id="UP000053958">
    <property type="component" value="Unassembled WGS sequence"/>
</dbReference>
<dbReference type="PANTHER" id="PTHR42104">
    <property type="entry name" value="EXTRACELLULAR GUANYL-SPECIFIC RIBONUCLEASE RNTA (AFU_ORTHOLOGUE AFUA_4G03230)"/>
    <property type="match status" value="1"/>
</dbReference>
<dbReference type="PANTHER" id="PTHR42104:SF1">
    <property type="entry name" value="EXTRACELLULAR GUANYL-SPECIFIC RIBONUCLEASE RNTA (AFU_ORTHOLOGUE AFUA_4G03230)"/>
    <property type="match status" value="1"/>
</dbReference>
<proteinExistence type="predicted"/>
<evidence type="ECO:0000256" key="3">
    <source>
        <dbReference type="SAM" id="SignalP"/>
    </source>
</evidence>
<dbReference type="SUPFAM" id="SSF53933">
    <property type="entry name" value="Microbial ribonucleases"/>
    <property type="match status" value="1"/>
</dbReference>
<dbReference type="Gene3D" id="3.10.450.30">
    <property type="entry name" value="Microbial ribonucleases"/>
    <property type="match status" value="1"/>
</dbReference>
<feature type="signal peptide" evidence="3">
    <location>
        <begin position="1"/>
        <end position="19"/>
    </location>
</feature>
<dbReference type="GeneID" id="25318781"/>